<accession>A0A8J7D477</accession>
<proteinExistence type="predicted"/>
<evidence type="ECO:0000259" key="1">
    <source>
        <dbReference type="Pfam" id="PF15919"/>
    </source>
</evidence>
<dbReference type="RefSeq" id="WP_193921445.1">
    <property type="nucleotide sequence ID" value="NZ_JADEXS020000001.1"/>
</dbReference>
<sequence length="68" mass="7869">MKFIITIFQDEDGMFIAECPSITGCVSQGKTEQEAEENIQEAIKECLEVRVEKGDCNESDNYWKVFHY</sequence>
<comment type="caution">
    <text evidence="2">The sequence shown here is derived from an EMBL/GenBank/DDBJ whole genome shotgun (WGS) entry which is preliminary data.</text>
</comment>
<feature type="domain" description="HicB-like antitoxin of toxin-antitoxin system" evidence="1">
    <location>
        <begin position="3"/>
        <end position="55"/>
    </location>
</feature>
<organism evidence="2 3">
    <name type="scientific">Desmonostoc muscorum LEGE 12446</name>
    <dbReference type="NCBI Taxonomy" id="1828758"/>
    <lineage>
        <taxon>Bacteria</taxon>
        <taxon>Bacillati</taxon>
        <taxon>Cyanobacteriota</taxon>
        <taxon>Cyanophyceae</taxon>
        <taxon>Nostocales</taxon>
        <taxon>Nostocaceae</taxon>
        <taxon>Desmonostoc</taxon>
    </lineage>
</organism>
<reference evidence="2" key="1">
    <citation type="submission" date="2020-10" db="EMBL/GenBank/DDBJ databases">
        <authorList>
            <person name="Castelo-Branco R."/>
            <person name="Eusebio N."/>
            <person name="Adriana R."/>
            <person name="Vieira A."/>
            <person name="Brugerolle De Fraissinette N."/>
            <person name="Rezende De Castro R."/>
            <person name="Schneider M.P."/>
            <person name="Vasconcelos V."/>
            <person name="Leao P.N."/>
        </authorList>
    </citation>
    <scope>NUCLEOTIDE SEQUENCE</scope>
    <source>
        <strain evidence="2">LEGE 12446</strain>
    </source>
</reference>
<dbReference type="Pfam" id="PF15919">
    <property type="entry name" value="HicB_lk_antitox"/>
    <property type="match status" value="1"/>
</dbReference>
<dbReference type="EMBL" id="JADEXS010000517">
    <property type="protein sequence ID" value="MBE9025998.1"/>
    <property type="molecule type" value="Genomic_DNA"/>
</dbReference>
<evidence type="ECO:0000313" key="2">
    <source>
        <dbReference type="EMBL" id="MBE9025998.1"/>
    </source>
</evidence>
<dbReference type="InterPro" id="IPR035069">
    <property type="entry name" value="TTHA1013/TTHA0281-like"/>
</dbReference>
<dbReference type="PANTHER" id="PTHR34504">
    <property type="entry name" value="ANTITOXIN HICB"/>
    <property type="match status" value="1"/>
</dbReference>
<evidence type="ECO:0000313" key="3">
    <source>
        <dbReference type="Proteomes" id="UP000622533"/>
    </source>
</evidence>
<keyword evidence="3" id="KW-1185">Reference proteome</keyword>
<dbReference type="InterPro" id="IPR031807">
    <property type="entry name" value="HicB-like"/>
</dbReference>
<dbReference type="SUPFAM" id="SSF143100">
    <property type="entry name" value="TTHA1013/TTHA0281-like"/>
    <property type="match status" value="1"/>
</dbReference>
<name>A0A8J7D477_DESMC</name>
<dbReference type="Gene3D" id="3.30.160.250">
    <property type="match status" value="1"/>
</dbReference>
<dbReference type="PANTHER" id="PTHR34504:SF2">
    <property type="entry name" value="UPF0150 PROTEIN SSL0259"/>
    <property type="match status" value="1"/>
</dbReference>
<protein>
    <submittedName>
        <fullName evidence="2">Type II toxin-antitoxin system HicB family antitoxin</fullName>
    </submittedName>
</protein>
<gene>
    <name evidence="2" type="ORF">IQ276_27335</name>
</gene>
<dbReference type="Proteomes" id="UP000622533">
    <property type="component" value="Unassembled WGS sequence"/>
</dbReference>
<dbReference type="InterPro" id="IPR051404">
    <property type="entry name" value="TA_system_antitoxin"/>
</dbReference>
<dbReference type="AlphaFoldDB" id="A0A8J7D477"/>